<feature type="domain" description="Tyrosine-protein phosphatase" evidence="8">
    <location>
        <begin position="74"/>
        <end position="224"/>
    </location>
</feature>
<evidence type="ECO:0000256" key="2">
    <source>
        <dbReference type="ARBA" id="ARBA00022801"/>
    </source>
</evidence>
<feature type="compositionally biased region" description="Basic and acidic residues" evidence="7">
    <location>
        <begin position="586"/>
        <end position="602"/>
    </location>
</feature>
<evidence type="ECO:0000256" key="4">
    <source>
        <dbReference type="ARBA" id="ARBA00056295"/>
    </source>
</evidence>
<keyword evidence="11" id="KW-1185">Reference proteome</keyword>
<dbReference type="CDD" id="cd14506">
    <property type="entry name" value="PTP_PTPDC1"/>
    <property type="match status" value="1"/>
</dbReference>
<proteinExistence type="inferred from homology"/>
<accession>A0A9P0DKC6</accession>
<keyword evidence="2" id="KW-0378">Hydrolase</keyword>
<organism evidence="10 11">
    <name type="scientific">Phaedon cochleariae</name>
    <name type="common">Mustard beetle</name>
    <dbReference type="NCBI Taxonomy" id="80249"/>
    <lineage>
        <taxon>Eukaryota</taxon>
        <taxon>Metazoa</taxon>
        <taxon>Ecdysozoa</taxon>
        <taxon>Arthropoda</taxon>
        <taxon>Hexapoda</taxon>
        <taxon>Insecta</taxon>
        <taxon>Pterygota</taxon>
        <taxon>Neoptera</taxon>
        <taxon>Endopterygota</taxon>
        <taxon>Coleoptera</taxon>
        <taxon>Polyphaga</taxon>
        <taxon>Cucujiformia</taxon>
        <taxon>Chrysomeloidea</taxon>
        <taxon>Chrysomelidae</taxon>
        <taxon>Chrysomelinae</taxon>
        <taxon>Chrysomelini</taxon>
        <taxon>Phaedon</taxon>
    </lineage>
</organism>
<evidence type="ECO:0000259" key="9">
    <source>
        <dbReference type="SMART" id="SM00404"/>
    </source>
</evidence>
<dbReference type="PROSITE" id="PS00383">
    <property type="entry name" value="TYR_PHOSPHATASE_1"/>
    <property type="match status" value="1"/>
</dbReference>
<dbReference type="Pfam" id="PF00782">
    <property type="entry name" value="DSPc"/>
    <property type="match status" value="1"/>
</dbReference>
<sequence>MNQFSELKSPHSETVQANYNKLSDHIRRLTPQGIQCSVFCGGANCKYENPENWKPESLALHGIYSHWITDDILAMARPSTTVIVQKNIIQQFDSLGIKSIINLQTPREHASCGQPLERSGFSYDPNMFMEQNIYYYNFAWKDYGDATLAGLLNMVKVLAFALNEGRVAIHCHAGLGRTGVLIACYLVFSLRVSANDAIRYVRLKRPGSVQTRGQILCVRHFAQFILPQTITYYIKEIVSRDKYMNEFTLRRFLKRQRVVLHGYDERNFKFIPKIVHCICERILKMCSCWTDEFSQSNIPYTSDFLTAKLHGNINRNESSYSISSISSCNSEQVLLGSELEKSFSTEISSPSSPNPSEMGDLTDSFSELSTLDGDEMNEEFLLENRCFQELETQKNFSQDVVEDKIAVQDISIAIKALTTSLEVLDNATKRKVRQYQHELNSSQLGWARLLVERNLEVLASLLFEWLEGLKVPILQTNDFENIVILYKQPEACLQKIALEECYLIEYLLRFQSKIQPVSKTDREDLMRRLIAALSQHSVLINNNLVPSGRGFRKIGGGTFTCTYNFFQSLLEMIENHSSQKPTSFSSEEKMSDNESDVERGFQ</sequence>
<keyword evidence="3" id="KW-0904">Protein phosphatase</keyword>
<reference evidence="10" key="1">
    <citation type="submission" date="2022-01" db="EMBL/GenBank/DDBJ databases">
        <authorList>
            <person name="King R."/>
        </authorList>
    </citation>
    <scope>NUCLEOTIDE SEQUENCE</scope>
</reference>
<comment type="similarity">
    <text evidence="5">Belongs to the protein-tyrosine phosphatase family. Non-receptor class PTPDC1 subfamily.</text>
</comment>
<evidence type="ECO:0000259" key="8">
    <source>
        <dbReference type="SMART" id="SM00195"/>
    </source>
</evidence>
<feature type="compositionally biased region" description="Low complexity" evidence="7">
    <location>
        <begin position="344"/>
        <end position="357"/>
    </location>
</feature>
<feature type="domain" description="Protein-tyrosine phosphatase catalytic" evidence="9">
    <location>
        <begin position="131"/>
        <end position="224"/>
    </location>
</feature>
<protein>
    <recommendedName>
        <fullName evidence="6">Protein tyrosine phosphatase domain-containing protein 1</fullName>
    </recommendedName>
</protein>
<feature type="region of interest" description="Disordered" evidence="7">
    <location>
        <begin position="579"/>
        <end position="602"/>
    </location>
</feature>
<evidence type="ECO:0000256" key="1">
    <source>
        <dbReference type="ARBA" id="ARBA00022794"/>
    </source>
</evidence>
<dbReference type="InterPro" id="IPR003595">
    <property type="entry name" value="Tyr_Pase_cat"/>
</dbReference>
<evidence type="ECO:0000256" key="5">
    <source>
        <dbReference type="ARBA" id="ARBA00060867"/>
    </source>
</evidence>
<dbReference type="Gene3D" id="3.90.190.10">
    <property type="entry name" value="Protein tyrosine phosphatase superfamily"/>
    <property type="match status" value="1"/>
</dbReference>
<dbReference type="InterPro" id="IPR029021">
    <property type="entry name" value="Prot-tyrosine_phosphatase-like"/>
</dbReference>
<evidence type="ECO:0000313" key="10">
    <source>
        <dbReference type="EMBL" id="CAH1153563.1"/>
    </source>
</evidence>
<dbReference type="InterPro" id="IPR020422">
    <property type="entry name" value="TYR_PHOSPHATASE_DUAL_dom"/>
</dbReference>
<gene>
    <name evidence="10" type="ORF">PHAECO_LOCUS3958</name>
</gene>
<dbReference type="FunFam" id="3.90.190.10:FF:000027">
    <property type="entry name" value="Protein tyrosine phosphatase domain containing 1"/>
    <property type="match status" value="1"/>
</dbReference>
<dbReference type="AlphaFoldDB" id="A0A9P0DKC6"/>
<dbReference type="InterPro" id="IPR016130">
    <property type="entry name" value="Tyr_Pase_AS"/>
</dbReference>
<dbReference type="Proteomes" id="UP001153737">
    <property type="component" value="Chromosome 14"/>
</dbReference>
<evidence type="ECO:0000256" key="6">
    <source>
        <dbReference type="ARBA" id="ARBA00072096"/>
    </source>
</evidence>
<dbReference type="SUPFAM" id="SSF52799">
    <property type="entry name" value="(Phosphotyrosine protein) phosphatases II"/>
    <property type="match status" value="1"/>
</dbReference>
<evidence type="ECO:0000256" key="7">
    <source>
        <dbReference type="SAM" id="MobiDB-lite"/>
    </source>
</evidence>
<dbReference type="InterPro" id="IPR000340">
    <property type="entry name" value="Dual-sp_phosphatase_cat-dom"/>
</dbReference>
<evidence type="ECO:0000313" key="11">
    <source>
        <dbReference type="Proteomes" id="UP001153737"/>
    </source>
</evidence>
<comment type="function">
    <text evidence="4">May play roles in cilia formation and/or maintenance.</text>
</comment>
<dbReference type="SMART" id="SM00195">
    <property type="entry name" value="DSPc"/>
    <property type="match status" value="1"/>
</dbReference>
<reference evidence="10" key="2">
    <citation type="submission" date="2022-10" db="EMBL/GenBank/DDBJ databases">
        <authorList>
            <consortium name="ENA_rothamsted_submissions"/>
            <consortium name="culmorum"/>
            <person name="King R."/>
        </authorList>
    </citation>
    <scope>NUCLEOTIDE SEQUENCE</scope>
</reference>
<dbReference type="GO" id="GO:0060271">
    <property type="term" value="P:cilium assembly"/>
    <property type="evidence" value="ECO:0007669"/>
    <property type="project" value="InterPro"/>
</dbReference>
<dbReference type="OrthoDB" id="542013at2759"/>
<name>A0A9P0DKC6_PHACE</name>
<dbReference type="InterPro" id="IPR049573">
    <property type="entry name" value="PTPDC1_PTP"/>
</dbReference>
<dbReference type="InterPro" id="IPR050561">
    <property type="entry name" value="PTP"/>
</dbReference>
<dbReference type="PANTHER" id="PTHR23339">
    <property type="entry name" value="TYROSINE SPECIFIC PROTEIN PHOSPHATASE AND DUAL SPECIFICITY PROTEIN PHOSPHATASE"/>
    <property type="match status" value="1"/>
</dbReference>
<feature type="region of interest" description="Disordered" evidence="7">
    <location>
        <begin position="344"/>
        <end position="364"/>
    </location>
</feature>
<dbReference type="SMART" id="SM00404">
    <property type="entry name" value="PTPc_motif"/>
    <property type="match status" value="1"/>
</dbReference>
<evidence type="ECO:0000256" key="3">
    <source>
        <dbReference type="ARBA" id="ARBA00022912"/>
    </source>
</evidence>
<dbReference type="EMBL" id="OU896720">
    <property type="protein sequence ID" value="CAH1153563.1"/>
    <property type="molecule type" value="Genomic_DNA"/>
</dbReference>
<keyword evidence="1" id="KW-0970">Cilium biogenesis/degradation</keyword>
<dbReference type="GO" id="GO:0004725">
    <property type="term" value="F:protein tyrosine phosphatase activity"/>
    <property type="evidence" value="ECO:0007669"/>
    <property type="project" value="InterPro"/>
</dbReference>